<dbReference type="InterPro" id="IPR033602">
    <property type="entry name" value="CIMAP3"/>
</dbReference>
<dbReference type="GO" id="GO:0043015">
    <property type="term" value="F:gamma-tubulin binding"/>
    <property type="evidence" value="ECO:0007669"/>
    <property type="project" value="Ensembl"/>
</dbReference>
<dbReference type="PANTHER" id="PTHR31508">
    <property type="entry name" value="PROTEIN PITCHFORK"/>
    <property type="match status" value="1"/>
</dbReference>
<sequence>MGEAHLKSVLSMLSTQHPFAWELTAAQQQNSFGACQERKLFPLFHAPDRLGNEYVPIRGDPHRGPGTYNHGEKSTLLYTLAHRPASTKGYTMGARTAPRFGLINKHVTPDPTAYQSIWIKDHKEKFPSAPFWCKTSRFSDLLLEKEFYPGPGTYDPYKMPHRHVTWPGMFGAPDWSLIPMPQKRTLRTELLSDREFRKHRNLVAYLSLYYTD</sequence>
<dbReference type="GeneTree" id="ENSGT00390000001017"/>
<dbReference type="InterPro" id="IPR010736">
    <property type="entry name" value="SHIPPO-rpt"/>
</dbReference>
<dbReference type="Pfam" id="PF07004">
    <property type="entry name" value="SHIPPO-rpt"/>
    <property type="match status" value="2"/>
</dbReference>
<dbReference type="OMA" id="HRHVTWP"/>
<dbReference type="Ensembl" id="ENSSMRT00000003972.1">
    <property type="protein sequence ID" value="ENSSMRP00000003331.1"/>
    <property type="gene ID" value="ENSSMRG00000002790.1"/>
</dbReference>
<reference evidence="1" key="2">
    <citation type="submission" date="2025-09" db="UniProtKB">
        <authorList>
            <consortium name="Ensembl"/>
        </authorList>
    </citation>
    <scope>IDENTIFICATION</scope>
</reference>
<dbReference type="GO" id="GO:0031267">
    <property type="term" value="F:small GTPase binding"/>
    <property type="evidence" value="ECO:0007669"/>
    <property type="project" value="Ensembl"/>
</dbReference>
<keyword evidence="2" id="KW-1185">Reference proteome</keyword>
<organism evidence="1 2">
    <name type="scientific">Salvator merianae</name>
    <name type="common">Argentine black and white tegu</name>
    <name type="synonym">Tupinambis merianae</name>
    <dbReference type="NCBI Taxonomy" id="96440"/>
    <lineage>
        <taxon>Eukaryota</taxon>
        <taxon>Metazoa</taxon>
        <taxon>Chordata</taxon>
        <taxon>Craniata</taxon>
        <taxon>Vertebrata</taxon>
        <taxon>Euteleostomi</taxon>
        <taxon>Lepidosauria</taxon>
        <taxon>Squamata</taxon>
        <taxon>Bifurcata</taxon>
        <taxon>Unidentata</taxon>
        <taxon>Episquamata</taxon>
        <taxon>Laterata</taxon>
        <taxon>Teiioidea</taxon>
        <taxon>Teiidae</taxon>
        <taxon>Salvator</taxon>
    </lineage>
</organism>
<protein>
    <submittedName>
        <fullName evidence="1">Ciliary microtubule associated protein 3</fullName>
    </submittedName>
</protein>
<dbReference type="PROSITE" id="PS51257">
    <property type="entry name" value="PROKAR_LIPOPROTEIN"/>
    <property type="match status" value="1"/>
</dbReference>
<dbReference type="GO" id="GO:0019901">
    <property type="term" value="F:protein kinase binding"/>
    <property type="evidence" value="ECO:0007669"/>
    <property type="project" value="Ensembl"/>
</dbReference>
<name>A0A8D0BCE7_SALMN</name>
<accession>A0A8D0BCE7</accession>
<evidence type="ECO:0000313" key="1">
    <source>
        <dbReference type="Ensembl" id="ENSSMRP00000003331.1"/>
    </source>
</evidence>
<reference evidence="1" key="1">
    <citation type="submission" date="2025-08" db="UniProtKB">
        <authorList>
            <consortium name="Ensembl"/>
        </authorList>
    </citation>
    <scope>IDENTIFICATION</scope>
</reference>
<dbReference type="GO" id="GO:0048487">
    <property type="term" value="F:beta-tubulin binding"/>
    <property type="evidence" value="ECO:0007669"/>
    <property type="project" value="Ensembl"/>
</dbReference>
<dbReference type="AlphaFoldDB" id="A0A8D0BCE7"/>
<dbReference type="PANTHER" id="PTHR31508:SF2">
    <property type="entry name" value="PROTEIN PITCHFORK"/>
    <property type="match status" value="1"/>
</dbReference>
<dbReference type="GO" id="GO:0031344">
    <property type="term" value="P:regulation of cell projection organization"/>
    <property type="evidence" value="ECO:0007669"/>
    <property type="project" value="TreeGrafter"/>
</dbReference>
<dbReference type="Proteomes" id="UP000694421">
    <property type="component" value="Unplaced"/>
</dbReference>
<dbReference type="GO" id="GO:0019894">
    <property type="term" value="F:kinesin binding"/>
    <property type="evidence" value="ECO:0007669"/>
    <property type="project" value="Ensembl"/>
</dbReference>
<evidence type="ECO:0000313" key="2">
    <source>
        <dbReference type="Proteomes" id="UP000694421"/>
    </source>
</evidence>
<proteinExistence type="predicted"/>